<organism evidence="6">
    <name type="scientific">Chromera velia CCMP2878</name>
    <dbReference type="NCBI Taxonomy" id="1169474"/>
    <lineage>
        <taxon>Eukaryota</taxon>
        <taxon>Sar</taxon>
        <taxon>Alveolata</taxon>
        <taxon>Colpodellida</taxon>
        <taxon>Chromeraceae</taxon>
        <taxon>Chromera</taxon>
    </lineage>
</organism>
<dbReference type="VEuPathDB" id="CryptoDB:Cvel_18567"/>
<comment type="catalytic activity">
    <reaction evidence="3">
        <text>a (3R)-hydroxyacyl-[ACP] + NADP(+) = a 3-oxoacyl-[ACP] + NADPH + H(+)</text>
        <dbReference type="Rhea" id="RHEA:17397"/>
        <dbReference type="Rhea" id="RHEA-COMP:9916"/>
        <dbReference type="Rhea" id="RHEA-COMP:9945"/>
        <dbReference type="ChEBI" id="CHEBI:15378"/>
        <dbReference type="ChEBI" id="CHEBI:57783"/>
        <dbReference type="ChEBI" id="CHEBI:58349"/>
        <dbReference type="ChEBI" id="CHEBI:78776"/>
        <dbReference type="ChEBI" id="CHEBI:78827"/>
        <dbReference type="EC" id="1.1.1.100"/>
    </reaction>
</comment>
<evidence type="ECO:0000256" key="2">
    <source>
        <dbReference type="ARBA" id="ARBA00012948"/>
    </source>
</evidence>
<gene>
    <name evidence="6" type="ORF">Cvel_18567</name>
</gene>
<dbReference type="GO" id="GO:0004316">
    <property type="term" value="F:3-oxoacyl-[acyl-carrier-protein] reductase (NADPH) activity"/>
    <property type="evidence" value="ECO:0007669"/>
    <property type="project" value="UniProtKB-EC"/>
</dbReference>
<evidence type="ECO:0000256" key="1">
    <source>
        <dbReference type="ARBA" id="ARBA00006484"/>
    </source>
</evidence>
<accession>A0A0G4FSR9</accession>
<sequence length="262" mass="27451">MTSLALLNKVALVTGATSGVGQAIAGVLSARGCRVICCGLDDPEKGVKSIKDMQGPHTPLYYQSDVSDAASIFQLFKQCESKLGGIDILVNNAGIQNVAKVEDTTAERWDAVIAVNLTAAFHTTRLAVPHMKKVRWGRILNIASAHGLVGSPEKAPYVAAKHGLVGLTKAVALETAGTGVTCNAICPGWVRTPLVEAQIEANAQRAGISVEAATKELLRDKHPSEEFVAPDDIAEFCAFLCSPAASQMTGAALSMDGGWVAR</sequence>
<dbReference type="PROSITE" id="PS00061">
    <property type="entry name" value="ADH_SHORT"/>
    <property type="match status" value="1"/>
</dbReference>
<dbReference type="Gene3D" id="3.40.50.720">
    <property type="entry name" value="NAD(P)-binding Rossmann-like Domain"/>
    <property type="match status" value="1"/>
</dbReference>
<proteinExistence type="inferred from homology"/>
<dbReference type="InterPro" id="IPR057326">
    <property type="entry name" value="KR_dom"/>
</dbReference>
<dbReference type="PANTHER" id="PTHR42879:SF2">
    <property type="entry name" value="3-OXOACYL-[ACYL-CARRIER-PROTEIN] REDUCTASE FABG"/>
    <property type="match status" value="1"/>
</dbReference>
<evidence type="ECO:0000259" key="5">
    <source>
        <dbReference type="SMART" id="SM00822"/>
    </source>
</evidence>
<feature type="signal peptide" evidence="4">
    <location>
        <begin position="1"/>
        <end position="15"/>
    </location>
</feature>
<dbReference type="InterPro" id="IPR036291">
    <property type="entry name" value="NAD(P)-bd_dom_sf"/>
</dbReference>
<dbReference type="NCBIfam" id="NF009093">
    <property type="entry name" value="PRK12429.1"/>
    <property type="match status" value="1"/>
</dbReference>
<dbReference type="PhylomeDB" id="A0A0G4FSR9"/>
<dbReference type="InterPro" id="IPR002347">
    <property type="entry name" value="SDR_fam"/>
</dbReference>
<reference evidence="6" key="1">
    <citation type="submission" date="2014-11" db="EMBL/GenBank/DDBJ databases">
        <authorList>
            <person name="Otto D Thomas"/>
            <person name="Naeem Raeece"/>
        </authorList>
    </citation>
    <scope>NUCLEOTIDE SEQUENCE</scope>
</reference>
<feature type="chain" id="PRO_5012813825" description="3-oxoacyl-[acyl-carrier-protein] reductase" evidence="4">
    <location>
        <begin position="16"/>
        <end position="262"/>
    </location>
</feature>
<dbReference type="PANTHER" id="PTHR42879">
    <property type="entry name" value="3-OXOACYL-(ACYL-CARRIER-PROTEIN) REDUCTASE"/>
    <property type="match status" value="1"/>
</dbReference>
<evidence type="ECO:0000313" key="6">
    <source>
        <dbReference type="EMBL" id="CEM17705.1"/>
    </source>
</evidence>
<dbReference type="FunFam" id="3.40.50.720:FF:000084">
    <property type="entry name" value="Short-chain dehydrogenase reductase"/>
    <property type="match status" value="1"/>
</dbReference>
<dbReference type="AlphaFoldDB" id="A0A0G4FSR9"/>
<dbReference type="EC" id="1.1.1.100" evidence="2"/>
<dbReference type="PRINTS" id="PR00080">
    <property type="entry name" value="SDRFAMILY"/>
</dbReference>
<keyword evidence="4" id="KW-0732">Signal</keyword>
<dbReference type="SMART" id="SM00822">
    <property type="entry name" value="PKS_KR"/>
    <property type="match status" value="1"/>
</dbReference>
<dbReference type="SUPFAM" id="SSF51735">
    <property type="entry name" value="NAD(P)-binding Rossmann-fold domains"/>
    <property type="match status" value="1"/>
</dbReference>
<feature type="domain" description="Ketoreductase" evidence="5">
    <location>
        <begin position="9"/>
        <end position="179"/>
    </location>
</feature>
<dbReference type="Pfam" id="PF13561">
    <property type="entry name" value="adh_short_C2"/>
    <property type="match status" value="1"/>
</dbReference>
<dbReference type="GO" id="GO:0032787">
    <property type="term" value="P:monocarboxylic acid metabolic process"/>
    <property type="evidence" value="ECO:0007669"/>
    <property type="project" value="UniProtKB-ARBA"/>
</dbReference>
<evidence type="ECO:0000256" key="4">
    <source>
        <dbReference type="SAM" id="SignalP"/>
    </source>
</evidence>
<evidence type="ECO:0000256" key="3">
    <source>
        <dbReference type="ARBA" id="ARBA00048508"/>
    </source>
</evidence>
<dbReference type="GO" id="GO:0003858">
    <property type="term" value="F:3-hydroxybutyrate dehydrogenase activity"/>
    <property type="evidence" value="ECO:0007669"/>
    <property type="project" value="InterPro"/>
</dbReference>
<comment type="similarity">
    <text evidence="1">Belongs to the short-chain dehydrogenases/reductases (SDR) family.</text>
</comment>
<protein>
    <recommendedName>
        <fullName evidence="2">3-oxoacyl-[acyl-carrier-protein] reductase</fullName>
        <ecNumber evidence="2">1.1.1.100</ecNumber>
    </recommendedName>
</protein>
<dbReference type="InterPro" id="IPR011294">
    <property type="entry name" value="3-OHbutyrate_DH"/>
</dbReference>
<dbReference type="NCBIfam" id="TIGR01963">
    <property type="entry name" value="PHB_DH"/>
    <property type="match status" value="1"/>
</dbReference>
<dbReference type="EMBL" id="CDMZ01000603">
    <property type="protein sequence ID" value="CEM17705.1"/>
    <property type="molecule type" value="Genomic_DNA"/>
</dbReference>
<dbReference type="InterPro" id="IPR020904">
    <property type="entry name" value="Sc_DH/Rdtase_CS"/>
</dbReference>
<dbReference type="InterPro" id="IPR050259">
    <property type="entry name" value="SDR"/>
</dbReference>
<name>A0A0G4FSR9_9ALVE</name>
<dbReference type="PRINTS" id="PR00081">
    <property type="entry name" value="GDHRDH"/>
</dbReference>